<sequence>MTILSKGSYLTNMVTATGNHPSPPWNSFDQAFSSQPEALTRLAATLPDLLRRHAGTDTRRLVVFAIGASHAAAHVLTAGLTARGVSCELLTGADFTAAQVRPGTTYLGISQSGRSVEIVRALSAAPAESRMSVVNRTPSPVADLTPRQLWLGDVADSRVSTVGYTATALALALLAEHLTGGVDEERWRAFGERLPAVMRLREAAGRLAADLLGAGHIDLVSSRAGMAAAEGGSLLFREGLGVPASAFDTRSYLHGFMDSARPGTVHLIVNCGTEALLARQLADHGATVHLIGAEPIEYGGTGPLHQIHLPGMTEAELSVAASVICQMVVQEACATTGRRPEDPVFTRIDTKVGAAA</sequence>
<keyword evidence="3" id="KW-1185">Reference proteome</keyword>
<dbReference type="InterPro" id="IPR046348">
    <property type="entry name" value="SIS_dom_sf"/>
</dbReference>
<evidence type="ECO:0000313" key="3">
    <source>
        <dbReference type="Proteomes" id="UP001143474"/>
    </source>
</evidence>
<accession>A0A9W6HZZ2</accession>
<dbReference type="Gene3D" id="3.40.50.10490">
    <property type="entry name" value="Glucose-6-phosphate isomerase like protein, domain 1"/>
    <property type="match status" value="2"/>
</dbReference>
<proteinExistence type="predicted"/>
<dbReference type="GO" id="GO:0008483">
    <property type="term" value="F:transaminase activity"/>
    <property type="evidence" value="ECO:0007669"/>
    <property type="project" value="UniProtKB-KW"/>
</dbReference>
<name>A0A9W6HZZ2_9ACTN</name>
<comment type="caution">
    <text evidence="2">The sequence shown here is derived from an EMBL/GenBank/DDBJ whole genome shotgun (WGS) entry which is preliminary data.</text>
</comment>
<dbReference type="SUPFAM" id="SSF53697">
    <property type="entry name" value="SIS domain"/>
    <property type="match status" value="1"/>
</dbReference>
<dbReference type="GO" id="GO:1901135">
    <property type="term" value="P:carbohydrate derivative metabolic process"/>
    <property type="evidence" value="ECO:0007669"/>
    <property type="project" value="InterPro"/>
</dbReference>
<keyword evidence="2" id="KW-0808">Transferase</keyword>
<reference evidence="2" key="1">
    <citation type="journal article" date="2014" name="Int. J. Syst. Evol. Microbiol.">
        <title>Complete genome sequence of Corynebacterium casei LMG S-19264T (=DSM 44701T), isolated from a smear-ripened cheese.</title>
        <authorList>
            <consortium name="US DOE Joint Genome Institute (JGI-PGF)"/>
            <person name="Walter F."/>
            <person name="Albersmeier A."/>
            <person name="Kalinowski J."/>
            <person name="Ruckert C."/>
        </authorList>
    </citation>
    <scope>NUCLEOTIDE SEQUENCE</scope>
    <source>
        <strain evidence="2">VKM Ac-2007</strain>
    </source>
</reference>
<dbReference type="AlphaFoldDB" id="A0A9W6HZZ2"/>
<feature type="domain" description="SIS" evidence="1">
    <location>
        <begin position="46"/>
        <end position="185"/>
    </location>
</feature>
<evidence type="ECO:0000259" key="1">
    <source>
        <dbReference type="PROSITE" id="PS51464"/>
    </source>
</evidence>
<dbReference type="PROSITE" id="PS51464">
    <property type="entry name" value="SIS"/>
    <property type="match status" value="1"/>
</dbReference>
<dbReference type="GO" id="GO:0097367">
    <property type="term" value="F:carbohydrate derivative binding"/>
    <property type="evidence" value="ECO:0007669"/>
    <property type="project" value="InterPro"/>
</dbReference>
<protein>
    <submittedName>
        <fullName evidence="2">Glucosamine--fructose-6-phosphate aminotransferase</fullName>
    </submittedName>
</protein>
<gene>
    <name evidence="2" type="ORF">GCM10017600_18990</name>
</gene>
<reference evidence="2" key="2">
    <citation type="submission" date="2023-01" db="EMBL/GenBank/DDBJ databases">
        <authorList>
            <person name="Sun Q."/>
            <person name="Evtushenko L."/>
        </authorList>
    </citation>
    <scope>NUCLEOTIDE SEQUENCE</scope>
    <source>
        <strain evidence="2">VKM Ac-2007</strain>
    </source>
</reference>
<keyword evidence="2" id="KW-0032">Aminotransferase</keyword>
<organism evidence="2 3">
    <name type="scientific">Streptosporangium carneum</name>
    <dbReference type="NCBI Taxonomy" id="47481"/>
    <lineage>
        <taxon>Bacteria</taxon>
        <taxon>Bacillati</taxon>
        <taxon>Actinomycetota</taxon>
        <taxon>Actinomycetes</taxon>
        <taxon>Streptosporangiales</taxon>
        <taxon>Streptosporangiaceae</taxon>
        <taxon>Streptosporangium</taxon>
    </lineage>
</organism>
<dbReference type="EMBL" id="BSEV01000002">
    <property type="protein sequence ID" value="GLK08494.1"/>
    <property type="molecule type" value="Genomic_DNA"/>
</dbReference>
<dbReference type="Proteomes" id="UP001143474">
    <property type="component" value="Unassembled WGS sequence"/>
</dbReference>
<dbReference type="InterPro" id="IPR001347">
    <property type="entry name" value="SIS_dom"/>
</dbReference>
<evidence type="ECO:0000313" key="2">
    <source>
        <dbReference type="EMBL" id="GLK08494.1"/>
    </source>
</evidence>